<feature type="transmembrane region" description="Helical" evidence="1">
    <location>
        <begin position="541"/>
        <end position="561"/>
    </location>
</feature>
<sequence length="622" mass="69538">MIARIVSALRNHWFLIGACLLLCTAYFQFFVDRARVDLSITVEKRCYFRLYWAGSDEPFTEQRSVRLLVSPEQRDYRFYFTDLGNVQRIRVDPHDYEGTSTIHRLAFAQPGWTTRRLFGDNGFSALQPLTQIERSAATPDGLLTVSSGNDPTYLYQPQLLPAQWDRTHEAVRLLVMFLLLYGGGLLVGTLGADLDFVPLCLAAMVALILTMAIISSPDVHPDEGVHRKAAAYYQTHWFPPAADDAEVRDTYGPYGNSRLNGREIYYVFAGKFADLLNHFHLPDHLPFRLFNVTMLLALLLLSLPISGMRWMAATLLISPQLWYVFSYCNSDAFALLISIVCCALVADRSSRFNRYLLSGEGSHWFWGPVAGSLVALLLLVKSNYLPVAGFLVVLVALTIWQNRGDLSRRSLMLRLLLPGVIGVICAAGYVSLQWYVNDFALNEKKDALRAELALPLFNPTTPLEKQHPYLSMKERGVTAAKLIHSHRWLEKSFRSGFGVYGHMTVSARQGVYDLFRWLALVLLGAVCVFVLLKGDWPQRGALVAALVVSAALVGASFYHSWTADFQAQGRYLFPLPVMIGAAVLFAKQAMSRRVVSCLLLALFSLSGYSFLVVGLPGMAPIP</sequence>
<feature type="transmembrane region" description="Helical" evidence="1">
    <location>
        <begin position="289"/>
        <end position="312"/>
    </location>
</feature>
<keyword evidence="1" id="KW-1133">Transmembrane helix</keyword>
<feature type="transmembrane region" description="Helical" evidence="1">
    <location>
        <begin position="598"/>
        <end position="619"/>
    </location>
</feature>
<keyword evidence="1" id="KW-0472">Membrane</keyword>
<keyword evidence="3" id="KW-1185">Reference proteome</keyword>
<feature type="transmembrane region" description="Helical" evidence="1">
    <location>
        <begin position="514"/>
        <end position="532"/>
    </location>
</feature>
<name>A0ABM7WDI9_9BACT</name>
<evidence type="ECO:0000313" key="2">
    <source>
        <dbReference type="EMBL" id="BDD89034.1"/>
    </source>
</evidence>
<reference evidence="2 3" key="1">
    <citation type="submission" date="2022-01" db="EMBL/GenBank/DDBJ databases">
        <title>Desulfofustis limnae sp. nov., a novel mesophilic sulfate-reducing bacterium isolated from marsh soil.</title>
        <authorList>
            <person name="Watanabe M."/>
            <person name="Takahashi A."/>
            <person name="Kojima H."/>
            <person name="Fukui M."/>
        </authorList>
    </citation>
    <scope>NUCLEOTIDE SEQUENCE [LARGE SCALE GENOMIC DNA]</scope>
    <source>
        <strain evidence="2 3">PPLL</strain>
    </source>
</reference>
<feature type="transmembrane region" description="Helical" evidence="1">
    <location>
        <begin position="567"/>
        <end position="586"/>
    </location>
</feature>
<evidence type="ECO:0000313" key="3">
    <source>
        <dbReference type="Proteomes" id="UP000830055"/>
    </source>
</evidence>
<dbReference type="RefSeq" id="WP_284152360.1">
    <property type="nucleotide sequence ID" value="NZ_AP025516.1"/>
</dbReference>
<dbReference type="Proteomes" id="UP000830055">
    <property type="component" value="Chromosome"/>
</dbReference>
<evidence type="ECO:0000256" key="1">
    <source>
        <dbReference type="SAM" id="Phobius"/>
    </source>
</evidence>
<protein>
    <recommendedName>
        <fullName evidence="4">Glycosyltransferase RgtA/B/C/D-like domain-containing protein</fullName>
    </recommendedName>
</protein>
<feature type="transmembrane region" description="Helical" evidence="1">
    <location>
        <begin position="412"/>
        <end position="436"/>
    </location>
</feature>
<feature type="transmembrane region" description="Helical" evidence="1">
    <location>
        <begin position="324"/>
        <end position="346"/>
    </location>
</feature>
<accession>A0ABM7WDI9</accession>
<organism evidence="2 3">
    <name type="scientific">Desulfofustis limnaeus</name>
    <dbReference type="NCBI Taxonomy" id="2740163"/>
    <lineage>
        <taxon>Bacteria</taxon>
        <taxon>Pseudomonadati</taxon>
        <taxon>Thermodesulfobacteriota</taxon>
        <taxon>Desulfobulbia</taxon>
        <taxon>Desulfobulbales</taxon>
        <taxon>Desulfocapsaceae</taxon>
        <taxon>Desulfofustis</taxon>
    </lineage>
</organism>
<evidence type="ECO:0008006" key="4">
    <source>
        <dbReference type="Google" id="ProtNLM"/>
    </source>
</evidence>
<keyword evidence="1" id="KW-0812">Transmembrane</keyword>
<feature type="transmembrane region" description="Helical" evidence="1">
    <location>
        <begin position="196"/>
        <end position="214"/>
    </location>
</feature>
<proteinExistence type="predicted"/>
<feature type="transmembrane region" description="Helical" evidence="1">
    <location>
        <begin position="384"/>
        <end position="400"/>
    </location>
</feature>
<feature type="transmembrane region" description="Helical" evidence="1">
    <location>
        <begin position="12"/>
        <end position="31"/>
    </location>
</feature>
<dbReference type="EMBL" id="AP025516">
    <property type="protein sequence ID" value="BDD89034.1"/>
    <property type="molecule type" value="Genomic_DNA"/>
</dbReference>
<gene>
    <name evidence="2" type="ORF">DPPLL_33990</name>
</gene>
<feature type="transmembrane region" description="Helical" evidence="1">
    <location>
        <begin position="170"/>
        <end position="190"/>
    </location>
</feature>